<dbReference type="Pfam" id="PF13445">
    <property type="entry name" value="zf-RING_UBOX"/>
    <property type="match status" value="1"/>
</dbReference>
<keyword evidence="2" id="KW-0479">Metal-binding</keyword>
<dbReference type="InterPro" id="IPR027370">
    <property type="entry name" value="Znf-RING_euk"/>
</dbReference>
<comment type="caution">
    <text evidence="8">The sequence shown here is derived from an EMBL/GenBank/DDBJ whole genome shotgun (WGS) entry which is preliminary data.</text>
</comment>
<dbReference type="PROSITE" id="PS50119">
    <property type="entry name" value="ZF_BBOX"/>
    <property type="match status" value="1"/>
</dbReference>
<evidence type="ECO:0000313" key="8">
    <source>
        <dbReference type="EMBL" id="KAK2183230.1"/>
    </source>
</evidence>
<dbReference type="CDD" id="cd16584">
    <property type="entry name" value="RING-HC_TRIM56_C-V"/>
    <property type="match status" value="1"/>
</dbReference>
<dbReference type="InterPro" id="IPR017907">
    <property type="entry name" value="Znf_RING_CS"/>
</dbReference>
<evidence type="ECO:0000256" key="2">
    <source>
        <dbReference type="ARBA" id="ARBA00022723"/>
    </source>
</evidence>
<dbReference type="InterPro" id="IPR000315">
    <property type="entry name" value="Znf_B-box"/>
</dbReference>
<organism evidence="8 9">
    <name type="scientific">Ridgeia piscesae</name>
    <name type="common">Tubeworm</name>
    <dbReference type="NCBI Taxonomy" id="27915"/>
    <lineage>
        <taxon>Eukaryota</taxon>
        <taxon>Metazoa</taxon>
        <taxon>Spiralia</taxon>
        <taxon>Lophotrochozoa</taxon>
        <taxon>Annelida</taxon>
        <taxon>Polychaeta</taxon>
        <taxon>Sedentaria</taxon>
        <taxon>Canalipalpata</taxon>
        <taxon>Sabellida</taxon>
        <taxon>Siboglinidae</taxon>
        <taxon>Ridgeia</taxon>
    </lineage>
</organism>
<protein>
    <submittedName>
        <fullName evidence="8">Uncharacterized protein</fullName>
    </submittedName>
</protein>
<dbReference type="Proteomes" id="UP001209878">
    <property type="component" value="Unassembled WGS sequence"/>
</dbReference>
<keyword evidence="3 5" id="KW-0863">Zinc-finger</keyword>
<evidence type="ECO:0000256" key="1">
    <source>
        <dbReference type="ARBA" id="ARBA00022553"/>
    </source>
</evidence>
<keyword evidence="4" id="KW-0862">Zinc</keyword>
<evidence type="ECO:0000256" key="4">
    <source>
        <dbReference type="ARBA" id="ARBA00022833"/>
    </source>
</evidence>
<dbReference type="GO" id="GO:0008270">
    <property type="term" value="F:zinc ion binding"/>
    <property type="evidence" value="ECO:0007669"/>
    <property type="project" value="UniProtKB-KW"/>
</dbReference>
<evidence type="ECO:0000313" key="9">
    <source>
        <dbReference type="Proteomes" id="UP001209878"/>
    </source>
</evidence>
<keyword evidence="1" id="KW-0597">Phosphoprotein</keyword>
<dbReference type="Pfam" id="PF00643">
    <property type="entry name" value="zf-B_box"/>
    <property type="match status" value="1"/>
</dbReference>
<dbReference type="SMART" id="SM00184">
    <property type="entry name" value="RING"/>
    <property type="match status" value="1"/>
</dbReference>
<dbReference type="InterPro" id="IPR013083">
    <property type="entry name" value="Znf_RING/FYVE/PHD"/>
</dbReference>
<dbReference type="AlphaFoldDB" id="A0AAD9L5E3"/>
<dbReference type="SUPFAM" id="SSF57845">
    <property type="entry name" value="B-box zinc-binding domain"/>
    <property type="match status" value="1"/>
</dbReference>
<feature type="domain" description="B box-type" evidence="7">
    <location>
        <begin position="136"/>
        <end position="177"/>
    </location>
</feature>
<dbReference type="EMBL" id="JAODUO010000318">
    <property type="protein sequence ID" value="KAK2183230.1"/>
    <property type="molecule type" value="Genomic_DNA"/>
</dbReference>
<dbReference type="SMART" id="SM00336">
    <property type="entry name" value="BBOX"/>
    <property type="match status" value="1"/>
</dbReference>
<evidence type="ECO:0000259" key="6">
    <source>
        <dbReference type="PROSITE" id="PS50089"/>
    </source>
</evidence>
<evidence type="ECO:0000256" key="5">
    <source>
        <dbReference type="PROSITE-ProRule" id="PRU00024"/>
    </source>
</evidence>
<dbReference type="SUPFAM" id="SSF101898">
    <property type="entry name" value="NHL repeat"/>
    <property type="match status" value="1"/>
</dbReference>
<name>A0AAD9L5E3_RIDPI</name>
<dbReference type="Gene3D" id="3.30.40.10">
    <property type="entry name" value="Zinc/RING finger domain, C3HC4 (zinc finger)"/>
    <property type="match status" value="1"/>
</dbReference>
<dbReference type="InterPro" id="IPR011042">
    <property type="entry name" value="6-blade_b-propeller_TolB-like"/>
</dbReference>
<dbReference type="Gene3D" id="2.120.10.30">
    <property type="entry name" value="TolB, C-terminal domain"/>
    <property type="match status" value="1"/>
</dbReference>
<dbReference type="CDD" id="cd05819">
    <property type="entry name" value="NHL"/>
    <property type="match status" value="1"/>
</dbReference>
<reference evidence="8" key="1">
    <citation type="journal article" date="2023" name="Mol. Biol. Evol.">
        <title>Third-Generation Sequencing Reveals the Adaptive Role of the Epigenome in Three Deep-Sea Polychaetes.</title>
        <authorList>
            <person name="Perez M."/>
            <person name="Aroh O."/>
            <person name="Sun Y."/>
            <person name="Lan Y."/>
            <person name="Juniper S.K."/>
            <person name="Young C.R."/>
            <person name="Angers B."/>
            <person name="Qian P.Y."/>
        </authorList>
    </citation>
    <scope>NUCLEOTIDE SEQUENCE</scope>
    <source>
        <strain evidence="8">R07B-5</strain>
    </source>
</reference>
<dbReference type="InterPro" id="IPR001841">
    <property type="entry name" value="Znf_RING"/>
</dbReference>
<evidence type="ECO:0000256" key="3">
    <source>
        <dbReference type="ARBA" id="ARBA00022771"/>
    </source>
</evidence>
<keyword evidence="9" id="KW-1185">Reference proteome</keyword>
<feature type="domain" description="RING-type" evidence="6">
    <location>
        <begin position="18"/>
        <end position="62"/>
    </location>
</feature>
<dbReference type="Gene3D" id="3.30.160.60">
    <property type="entry name" value="Classic Zinc Finger"/>
    <property type="match status" value="1"/>
</dbReference>
<gene>
    <name evidence="8" type="ORF">NP493_319g02025</name>
</gene>
<sequence length="641" mass="71849">MAAAAEMSQNIRDQFLQCKICLDGLKEPKTLPCLHTFCADCLHYYIEHNRTDRYKFACPICRRHVYIPKDGVDGFPDSFFVSSLNDIVSQPPSETSGGGKCGICRFKDGDAHKDAKITEAHTLLSLTCDGGSGGVSRDNYCRVHRGETIKYYCETCNSAICLPCTFIDHKGHEIEEIGQVLEGFGREMKTLVLQSEDNILQLQEVRTDVTELENELFMRKESIKTNIRRYGQDLIKRINEHERALVSEIDAFFDTVSVGRDRQKLERAIFRLERAHEFAKQLISEETSPIAQLVHRAEAKENLEGALAYDLPNLMLHGEKLDRHVYFMPGVVNFDLGTLLKCTSPGKSHSVSQLRHRLPSSKAVFLHRLRLDDTDSVIAVTFLPCSDIVVLVSRGQKVCVFDARGKLKYRFGPDEDLLHPRDVTISHEGDIAIADCGLPGIKVFDIYGCVKFEFGGGEADVFALPVAVTTDHLGRYLVCDQVKQRITIHRPSGEFVQQFSITETTLPQSISYHDNQLFVCDAQNNVVAIYVYVNKELQFVARLTTHSDTDMFLASTDICTDRHGNLLIADAVERKLHLLNRQGEMSNIVLSGRQLLRPTALAVSPGNVLVIAQQGVLDLDAPSDTDNPSQVCLYRIIKADV</sequence>
<dbReference type="PANTHER" id="PTHR25462">
    <property type="entry name" value="BONUS, ISOFORM C-RELATED"/>
    <property type="match status" value="1"/>
</dbReference>
<evidence type="ECO:0000259" key="7">
    <source>
        <dbReference type="PROSITE" id="PS50119"/>
    </source>
</evidence>
<dbReference type="PANTHER" id="PTHR25462:SF296">
    <property type="entry name" value="MEIOTIC P26, ISOFORM F"/>
    <property type="match status" value="1"/>
</dbReference>
<accession>A0AAD9L5E3</accession>
<dbReference type="PROSITE" id="PS00518">
    <property type="entry name" value="ZF_RING_1"/>
    <property type="match status" value="1"/>
</dbReference>
<dbReference type="SUPFAM" id="SSF57850">
    <property type="entry name" value="RING/U-box"/>
    <property type="match status" value="1"/>
</dbReference>
<proteinExistence type="predicted"/>
<dbReference type="PROSITE" id="PS50089">
    <property type="entry name" value="ZF_RING_2"/>
    <property type="match status" value="1"/>
</dbReference>
<dbReference type="InterPro" id="IPR047153">
    <property type="entry name" value="TRIM45/56/19-like"/>
</dbReference>